<dbReference type="EMBL" id="VFLP01000015">
    <property type="protein sequence ID" value="TRX95562.1"/>
    <property type="molecule type" value="Genomic_DNA"/>
</dbReference>
<dbReference type="GO" id="GO:0016020">
    <property type="term" value="C:membrane"/>
    <property type="evidence" value="ECO:0007669"/>
    <property type="project" value="UniProtKB-SubCell"/>
</dbReference>
<dbReference type="STRING" id="2512241.A0A553I5T2"/>
<dbReference type="OrthoDB" id="5417887at2759"/>
<comment type="caution">
    <text evidence="9">The sequence shown here is derived from an EMBL/GenBank/DDBJ whole genome shotgun (WGS) entry which is preliminary data.</text>
</comment>
<dbReference type="InterPro" id="IPR052337">
    <property type="entry name" value="SAT4-like"/>
</dbReference>
<feature type="transmembrane region" description="Helical" evidence="7">
    <location>
        <begin position="39"/>
        <end position="58"/>
    </location>
</feature>
<dbReference type="Proteomes" id="UP000319160">
    <property type="component" value="Unassembled WGS sequence"/>
</dbReference>
<evidence type="ECO:0000256" key="6">
    <source>
        <dbReference type="SAM" id="MobiDB-lite"/>
    </source>
</evidence>
<feature type="region of interest" description="Disordered" evidence="6">
    <location>
        <begin position="308"/>
        <end position="333"/>
    </location>
</feature>
<reference evidence="10" key="1">
    <citation type="submission" date="2019-06" db="EMBL/GenBank/DDBJ databases">
        <title>Draft genome sequence of the griseofulvin-producing fungus Xylaria cubensis strain G536.</title>
        <authorList>
            <person name="Mead M.E."/>
            <person name="Raja H.A."/>
            <person name="Steenwyk J.L."/>
            <person name="Knowles S.L."/>
            <person name="Oberlies N.H."/>
            <person name="Rokas A."/>
        </authorList>
    </citation>
    <scope>NUCLEOTIDE SEQUENCE [LARGE SCALE GENOMIC DNA]</scope>
    <source>
        <strain evidence="10">G536</strain>
    </source>
</reference>
<dbReference type="Pfam" id="PF20684">
    <property type="entry name" value="Fung_rhodopsin"/>
    <property type="match status" value="1"/>
</dbReference>
<evidence type="ECO:0000256" key="2">
    <source>
        <dbReference type="ARBA" id="ARBA00022692"/>
    </source>
</evidence>
<proteinExistence type="inferred from homology"/>
<protein>
    <recommendedName>
        <fullName evidence="8">Rhodopsin domain-containing protein</fullName>
    </recommendedName>
</protein>
<comment type="subcellular location">
    <subcellularLocation>
        <location evidence="1">Membrane</location>
        <topology evidence="1">Multi-pass membrane protein</topology>
    </subcellularLocation>
</comment>
<dbReference type="InterPro" id="IPR049326">
    <property type="entry name" value="Rhodopsin_dom_fungi"/>
</dbReference>
<feature type="compositionally biased region" description="Basic and acidic residues" evidence="6">
    <location>
        <begin position="323"/>
        <end position="332"/>
    </location>
</feature>
<organism evidence="9 10">
    <name type="scientific">Xylaria flabelliformis</name>
    <dbReference type="NCBI Taxonomy" id="2512241"/>
    <lineage>
        <taxon>Eukaryota</taxon>
        <taxon>Fungi</taxon>
        <taxon>Dikarya</taxon>
        <taxon>Ascomycota</taxon>
        <taxon>Pezizomycotina</taxon>
        <taxon>Sordariomycetes</taxon>
        <taxon>Xylariomycetidae</taxon>
        <taxon>Xylariales</taxon>
        <taxon>Xylariaceae</taxon>
        <taxon>Xylaria</taxon>
    </lineage>
</organism>
<evidence type="ECO:0000256" key="7">
    <source>
        <dbReference type="SAM" id="Phobius"/>
    </source>
</evidence>
<name>A0A553I5T2_9PEZI</name>
<evidence type="ECO:0000259" key="8">
    <source>
        <dbReference type="Pfam" id="PF20684"/>
    </source>
</evidence>
<feature type="transmembrane region" description="Helical" evidence="7">
    <location>
        <begin position="261"/>
        <end position="287"/>
    </location>
</feature>
<comment type="similarity">
    <text evidence="5">Belongs to the SAT4 family.</text>
</comment>
<feature type="domain" description="Rhodopsin" evidence="8">
    <location>
        <begin position="52"/>
        <end position="288"/>
    </location>
</feature>
<evidence type="ECO:0000256" key="5">
    <source>
        <dbReference type="ARBA" id="ARBA00038359"/>
    </source>
</evidence>
<dbReference type="AlphaFoldDB" id="A0A553I5T2"/>
<feature type="transmembrane region" description="Helical" evidence="7">
    <location>
        <begin position="70"/>
        <end position="93"/>
    </location>
</feature>
<feature type="transmembrane region" description="Helical" evidence="7">
    <location>
        <begin position="226"/>
        <end position="249"/>
    </location>
</feature>
<keyword evidence="2 7" id="KW-0812">Transmembrane</keyword>
<keyword evidence="10" id="KW-1185">Reference proteome</keyword>
<feature type="transmembrane region" description="Helical" evidence="7">
    <location>
        <begin position="105"/>
        <end position="125"/>
    </location>
</feature>
<feature type="region of interest" description="Disordered" evidence="6">
    <location>
        <begin position="353"/>
        <end position="374"/>
    </location>
</feature>
<evidence type="ECO:0000313" key="9">
    <source>
        <dbReference type="EMBL" id="TRX95562.1"/>
    </source>
</evidence>
<evidence type="ECO:0000256" key="1">
    <source>
        <dbReference type="ARBA" id="ARBA00004141"/>
    </source>
</evidence>
<feature type="transmembrane region" description="Helical" evidence="7">
    <location>
        <begin position="145"/>
        <end position="166"/>
    </location>
</feature>
<keyword evidence="3 7" id="KW-1133">Transmembrane helix</keyword>
<keyword evidence="4 7" id="KW-0472">Membrane</keyword>
<dbReference type="PANTHER" id="PTHR33048:SF42">
    <property type="entry name" value="INTEGRAL MEMBRANE PROTEIN"/>
    <property type="match status" value="1"/>
</dbReference>
<sequence length="374" mass="41502">MGLNNDTALDSSQERVIPATELTDDSAPDDFGPSVEACLWSLATLAAGWLALRLYLKIRRHRGLWWDDHFLTISWVCVVLSNTSTSVAISLGWATPLLEVSPMNWPRILLILYISGLFSLLAAAISKTSFALTLLRISNGWVKYVVWFAIVTVNTVVGLNIIFNWVQCTPVEKNFHIFIPGSCWPRETLIGYNTFVAAYSGIMDFLLALLPWKIIWNMNMSRKERFGAICAMSLGILAGTISFIKIFALTGTIQSDLNSSIQLTVLSIAETSITIMAASIPILRALARDKAGPHRIKLFTLNATEHRTLQEESTTQQDNPDAEPNKAGETSRRLFRIVRKATGRRVPVLSNIMEAEEPSPGLSGDTTTRERSFV</sequence>
<feature type="transmembrane region" description="Helical" evidence="7">
    <location>
        <begin position="190"/>
        <end position="214"/>
    </location>
</feature>
<dbReference type="PANTHER" id="PTHR33048">
    <property type="entry name" value="PTH11-LIKE INTEGRAL MEMBRANE PROTEIN (AFU_ORTHOLOGUE AFUA_5G11245)"/>
    <property type="match status" value="1"/>
</dbReference>
<gene>
    <name evidence="9" type="ORF">FHL15_003520</name>
</gene>
<accession>A0A553I5T2</accession>
<evidence type="ECO:0000313" key="10">
    <source>
        <dbReference type="Proteomes" id="UP000319160"/>
    </source>
</evidence>
<evidence type="ECO:0000256" key="4">
    <source>
        <dbReference type="ARBA" id="ARBA00023136"/>
    </source>
</evidence>
<evidence type="ECO:0000256" key="3">
    <source>
        <dbReference type="ARBA" id="ARBA00022989"/>
    </source>
</evidence>